<gene>
    <name evidence="2" type="ORF">CMUS01_03576</name>
</gene>
<feature type="region of interest" description="Disordered" evidence="1">
    <location>
        <begin position="1"/>
        <end position="86"/>
    </location>
</feature>
<dbReference type="AlphaFoldDB" id="A0A8H6NRN8"/>
<proteinExistence type="predicted"/>
<reference evidence="2" key="1">
    <citation type="journal article" date="2020" name="Phytopathology">
        <title>Genome Sequence Resources of Colletotrichum truncatum, C. plurivorum, C. musicola, and C. sojae: Four Species Pathogenic to Soybean (Glycine max).</title>
        <authorList>
            <person name="Rogerio F."/>
            <person name="Boufleur T.R."/>
            <person name="Ciampi-Guillardi M."/>
            <person name="Sukno S.A."/>
            <person name="Thon M.R."/>
            <person name="Massola Junior N.S."/>
            <person name="Baroncelli R."/>
        </authorList>
    </citation>
    <scope>NUCLEOTIDE SEQUENCE</scope>
    <source>
        <strain evidence="2">LFN0074</strain>
    </source>
</reference>
<evidence type="ECO:0000313" key="2">
    <source>
        <dbReference type="EMBL" id="KAF6841309.1"/>
    </source>
</evidence>
<evidence type="ECO:0000313" key="3">
    <source>
        <dbReference type="Proteomes" id="UP000639643"/>
    </source>
</evidence>
<accession>A0A8H6NRN8</accession>
<dbReference type="EMBL" id="WIGM01000088">
    <property type="protein sequence ID" value="KAF6841309.1"/>
    <property type="molecule type" value="Genomic_DNA"/>
</dbReference>
<sequence>MSLYGCPYGHPDSSVPVVGLPTLQGKASQDKPYDDGEMPMPNRKTVDVESYRHARRDGQGKERRTRCAPPDGTRNLSRYSRLKQVI</sequence>
<name>A0A8H6NRN8_9PEZI</name>
<protein>
    <submittedName>
        <fullName evidence="2">Uncharacterized protein</fullName>
    </submittedName>
</protein>
<feature type="compositionally biased region" description="Basic and acidic residues" evidence="1">
    <location>
        <begin position="44"/>
        <end position="62"/>
    </location>
</feature>
<organism evidence="2 3">
    <name type="scientific">Colletotrichum musicola</name>
    <dbReference type="NCBI Taxonomy" id="2175873"/>
    <lineage>
        <taxon>Eukaryota</taxon>
        <taxon>Fungi</taxon>
        <taxon>Dikarya</taxon>
        <taxon>Ascomycota</taxon>
        <taxon>Pezizomycotina</taxon>
        <taxon>Sordariomycetes</taxon>
        <taxon>Hypocreomycetidae</taxon>
        <taxon>Glomerellales</taxon>
        <taxon>Glomerellaceae</taxon>
        <taxon>Colletotrichum</taxon>
        <taxon>Colletotrichum orchidearum species complex</taxon>
    </lineage>
</organism>
<dbReference type="Proteomes" id="UP000639643">
    <property type="component" value="Unassembled WGS sequence"/>
</dbReference>
<keyword evidence="3" id="KW-1185">Reference proteome</keyword>
<comment type="caution">
    <text evidence="2">The sequence shown here is derived from an EMBL/GenBank/DDBJ whole genome shotgun (WGS) entry which is preliminary data.</text>
</comment>
<evidence type="ECO:0000256" key="1">
    <source>
        <dbReference type="SAM" id="MobiDB-lite"/>
    </source>
</evidence>